<organism evidence="1 2">
    <name type="scientific">Oleiphilus messinensis</name>
    <dbReference type="NCBI Taxonomy" id="141451"/>
    <lineage>
        <taxon>Bacteria</taxon>
        <taxon>Pseudomonadati</taxon>
        <taxon>Pseudomonadota</taxon>
        <taxon>Gammaproteobacteria</taxon>
        <taxon>Oceanospirillales</taxon>
        <taxon>Oleiphilaceae</taxon>
        <taxon>Oleiphilus</taxon>
    </lineage>
</organism>
<accession>A0A1Y0I396</accession>
<dbReference type="Pfam" id="PF10698">
    <property type="entry name" value="DUF2505"/>
    <property type="match status" value="1"/>
</dbReference>
<evidence type="ECO:0008006" key="3">
    <source>
        <dbReference type="Google" id="ProtNLM"/>
    </source>
</evidence>
<dbReference type="InterPro" id="IPR019639">
    <property type="entry name" value="DUF2505"/>
</dbReference>
<dbReference type="Proteomes" id="UP000196027">
    <property type="component" value="Chromosome"/>
</dbReference>
<dbReference type="RefSeq" id="WP_087459853.1">
    <property type="nucleotide sequence ID" value="NZ_CP021425.1"/>
</dbReference>
<dbReference type="OrthoDB" id="6194561at2"/>
<proteinExistence type="predicted"/>
<dbReference type="KEGG" id="ome:OLMES_0576"/>
<dbReference type="AlphaFoldDB" id="A0A1Y0I396"/>
<gene>
    <name evidence="1" type="ORF">OLMES_0576</name>
</gene>
<keyword evidence="2" id="KW-1185">Reference proteome</keyword>
<evidence type="ECO:0000313" key="1">
    <source>
        <dbReference type="EMBL" id="ARU54679.1"/>
    </source>
</evidence>
<reference evidence="1 2" key="1">
    <citation type="submission" date="2017-05" db="EMBL/GenBank/DDBJ databases">
        <title>Genomic insights into alkan degradation activity of Oleiphilus messinensis.</title>
        <authorList>
            <person name="Kozyavkin S.A."/>
            <person name="Slesarev A.I."/>
            <person name="Golyshin P.N."/>
            <person name="Korzhenkov A."/>
            <person name="Golyshina O.N."/>
            <person name="Toshchakov S.V."/>
        </authorList>
    </citation>
    <scope>NUCLEOTIDE SEQUENCE [LARGE SCALE GENOMIC DNA]</scope>
    <source>
        <strain evidence="1 2">ME102</strain>
    </source>
</reference>
<name>A0A1Y0I396_9GAMM</name>
<evidence type="ECO:0000313" key="2">
    <source>
        <dbReference type="Proteomes" id="UP000196027"/>
    </source>
</evidence>
<dbReference type="EMBL" id="CP021425">
    <property type="protein sequence ID" value="ARU54679.1"/>
    <property type="molecule type" value="Genomic_DNA"/>
</dbReference>
<protein>
    <recommendedName>
        <fullName evidence="3">DUF2505 domain-containing protein</fullName>
    </recommendedName>
</protein>
<sequence>MEIKVSHHYNADIDKVFKSFGDAETLAEKFAALGARNFKINQLSLSDASLELSMQREVPADAPKMLKKFLAEWNTLEQTESWTGQPGENYVGKFSVDIKGVPVTIQGRCDLKKTDTGCVNEVTVNIDCGIPLVGKKLAAFVAESSEGSMDAEYRYIKSVVEG</sequence>